<feature type="transmembrane region" description="Helical" evidence="1">
    <location>
        <begin position="65"/>
        <end position="84"/>
    </location>
</feature>
<comment type="caution">
    <text evidence="2">The sequence shown here is derived from an EMBL/GenBank/DDBJ whole genome shotgun (WGS) entry which is preliminary data.</text>
</comment>
<dbReference type="RefSeq" id="WP_066231714.1">
    <property type="nucleotide sequence ID" value="NZ_JARTFQ010000006.1"/>
</dbReference>
<accession>A0ABU6P485</accession>
<reference evidence="2 3" key="1">
    <citation type="submission" date="2023-03" db="EMBL/GenBank/DDBJ databases">
        <title>Bacillus Genome Sequencing.</title>
        <authorList>
            <person name="Dunlap C."/>
        </authorList>
    </citation>
    <scope>NUCLEOTIDE SEQUENCE [LARGE SCALE GENOMIC DNA]</scope>
    <source>
        <strain evidence="2 3">NRS-1717</strain>
    </source>
</reference>
<dbReference type="EMBL" id="JARTFS010000018">
    <property type="protein sequence ID" value="MED4403743.1"/>
    <property type="molecule type" value="Genomic_DNA"/>
</dbReference>
<keyword evidence="1" id="KW-0812">Transmembrane</keyword>
<evidence type="ECO:0000313" key="3">
    <source>
        <dbReference type="Proteomes" id="UP001342826"/>
    </source>
</evidence>
<sequence>MKTTKLEALFWSIAFPGFGQLLNGHIIKGITFIILELLINVYSNFNTAIMLSFNGDISGAINTLNFQWIMFYPCIYMFAMYDAYKFGSGKYSELSFLPFVFAAYFVTVGVMFSTTVKISKIFPGPIFLPMIALIPGISIGFLVRAIILSFRTKYKKNTQS</sequence>
<name>A0ABU6P485_9BACI</name>
<dbReference type="Proteomes" id="UP001342826">
    <property type="component" value="Unassembled WGS sequence"/>
</dbReference>
<evidence type="ECO:0000313" key="2">
    <source>
        <dbReference type="EMBL" id="MED4403743.1"/>
    </source>
</evidence>
<keyword evidence="1" id="KW-0472">Membrane</keyword>
<feature type="transmembrane region" description="Helical" evidence="1">
    <location>
        <begin position="96"/>
        <end position="114"/>
    </location>
</feature>
<organism evidence="2 3">
    <name type="scientific">Metabacillus fastidiosus</name>
    <dbReference type="NCBI Taxonomy" id="1458"/>
    <lineage>
        <taxon>Bacteria</taxon>
        <taxon>Bacillati</taxon>
        <taxon>Bacillota</taxon>
        <taxon>Bacilli</taxon>
        <taxon>Bacillales</taxon>
        <taxon>Bacillaceae</taxon>
        <taxon>Metabacillus</taxon>
    </lineage>
</organism>
<keyword evidence="1" id="KW-1133">Transmembrane helix</keyword>
<keyword evidence="3" id="KW-1185">Reference proteome</keyword>
<evidence type="ECO:0000256" key="1">
    <source>
        <dbReference type="SAM" id="Phobius"/>
    </source>
</evidence>
<feature type="transmembrane region" description="Helical" evidence="1">
    <location>
        <begin position="21"/>
        <end position="45"/>
    </location>
</feature>
<gene>
    <name evidence="2" type="ORF">P9271_20750</name>
</gene>
<dbReference type="GeneID" id="301141901"/>
<protein>
    <submittedName>
        <fullName evidence="2">Uncharacterized protein</fullName>
    </submittedName>
</protein>
<feature type="transmembrane region" description="Helical" evidence="1">
    <location>
        <begin position="126"/>
        <end position="147"/>
    </location>
</feature>
<proteinExistence type="predicted"/>